<evidence type="ECO:0000256" key="1">
    <source>
        <dbReference type="ARBA" id="ARBA00004123"/>
    </source>
</evidence>
<comment type="subcellular location">
    <subcellularLocation>
        <location evidence="1">Nucleus</location>
    </subcellularLocation>
</comment>
<dbReference type="Pfam" id="PF06220">
    <property type="entry name" value="zf-U1"/>
    <property type="match status" value="1"/>
</dbReference>
<dbReference type="Pfam" id="PF18044">
    <property type="entry name" value="zf-CCCH_4"/>
    <property type="match status" value="1"/>
</dbReference>
<evidence type="ECO:0000256" key="3">
    <source>
        <dbReference type="ARBA" id="ARBA00022723"/>
    </source>
</evidence>
<dbReference type="InterPro" id="IPR041367">
    <property type="entry name" value="Znf-CCCH_4"/>
</dbReference>
<dbReference type="InterPro" id="IPR013085">
    <property type="entry name" value="U1-CZ_Znf_C2H2"/>
</dbReference>
<dbReference type="RefSeq" id="XP_017576652.1">
    <property type="nucleotide sequence ID" value="XM_017721163.2"/>
</dbReference>
<dbReference type="SUPFAM" id="SSF90229">
    <property type="entry name" value="CCCH zinc finger"/>
    <property type="match status" value="1"/>
</dbReference>
<dbReference type="PANTHER" id="PTHR16465">
    <property type="entry name" value="NUCLEASE-RELATED"/>
    <property type="match status" value="1"/>
</dbReference>
<feature type="region of interest" description="Disordered" evidence="12">
    <location>
        <begin position="88"/>
        <end position="109"/>
    </location>
</feature>
<keyword evidence="6 11" id="KW-0862">Zinc</keyword>
<reference evidence="14 15" key="1">
    <citation type="submission" date="2020-10" db="EMBL/GenBank/DDBJ databases">
        <title>Pygocentrus nattereri (red-bellied piranha) genome, fPygNat1, primary haplotype.</title>
        <authorList>
            <person name="Myers G."/>
            <person name="Meyer A."/>
            <person name="Karagic N."/>
            <person name="Pippel M."/>
            <person name="Winkler S."/>
            <person name="Tracey A."/>
            <person name="Wood J."/>
            <person name="Formenti G."/>
            <person name="Howe K."/>
            <person name="Fedrigo O."/>
            <person name="Jarvis E.D."/>
        </authorList>
    </citation>
    <scope>NUCLEOTIDE SEQUENCE [LARGE SCALE GENOMIC DNA]</scope>
</reference>
<dbReference type="STRING" id="42514.ENSPNAP00000001514"/>
<keyword evidence="3 11" id="KW-0479">Metal-binding</keyword>
<evidence type="ECO:0000259" key="13">
    <source>
        <dbReference type="PROSITE" id="PS50103"/>
    </source>
</evidence>
<evidence type="ECO:0000256" key="4">
    <source>
        <dbReference type="ARBA" id="ARBA00022728"/>
    </source>
</evidence>
<evidence type="ECO:0000313" key="14">
    <source>
        <dbReference type="Ensembl" id="ENSPNAP00000001514.1"/>
    </source>
</evidence>
<dbReference type="InterPro" id="IPR000571">
    <property type="entry name" value="Znf_CCCH"/>
</dbReference>
<evidence type="ECO:0000256" key="9">
    <source>
        <dbReference type="ARBA" id="ARBA00067764"/>
    </source>
</evidence>
<dbReference type="GO" id="GO:0008380">
    <property type="term" value="P:RNA splicing"/>
    <property type="evidence" value="ECO:0007669"/>
    <property type="project" value="UniProtKB-KW"/>
</dbReference>
<accession>A0A3B4BSQ5</accession>
<feature type="compositionally biased region" description="Basic and acidic residues" evidence="12">
    <location>
        <begin position="90"/>
        <end position="109"/>
    </location>
</feature>
<dbReference type="GO" id="GO:0008270">
    <property type="term" value="F:zinc ion binding"/>
    <property type="evidence" value="ECO:0007669"/>
    <property type="project" value="UniProtKB-KW"/>
</dbReference>
<evidence type="ECO:0000256" key="2">
    <source>
        <dbReference type="ARBA" id="ARBA00022664"/>
    </source>
</evidence>
<reference evidence="14" key="2">
    <citation type="submission" date="2025-08" db="UniProtKB">
        <authorList>
            <consortium name="Ensembl"/>
        </authorList>
    </citation>
    <scope>IDENTIFICATION</scope>
</reference>
<dbReference type="GeneID" id="108441572"/>
<dbReference type="Gene3D" id="3.30.160.60">
    <property type="entry name" value="Classic Zinc Finger"/>
    <property type="match status" value="1"/>
</dbReference>
<dbReference type="SMART" id="SM00356">
    <property type="entry name" value="ZnF_C3H1"/>
    <property type="match status" value="1"/>
</dbReference>
<dbReference type="PANTHER" id="PTHR16465:SF0">
    <property type="entry name" value="ZINC FINGER MATRIN-TYPE PROTEIN 5"/>
    <property type="match status" value="1"/>
</dbReference>
<evidence type="ECO:0000256" key="7">
    <source>
        <dbReference type="ARBA" id="ARBA00023187"/>
    </source>
</evidence>
<evidence type="ECO:0000256" key="10">
    <source>
        <dbReference type="ARBA" id="ARBA00076547"/>
    </source>
</evidence>
<evidence type="ECO:0000256" key="6">
    <source>
        <dbReference type="ARBA" id="ARBA00022833"/>
    </source>
</evidence>
<proteinExistence type="predicted"/>
<dbReference type="SUPFAM" id="SSF57667">
    <property type="entry name" value="beta-beta-alpha zinc fingers"/>
    <property type="match status" value="1"/>
</dbReference>
<keyword evidence="2" id="KW-0507">mRNA processing</keyword>
<feature type="domain" description="C3H1-type" evidence="13">
    <location>
        <begin position="51"/>
        <end position="79"/>
    </location>
</feature>
<evidence type="ECO:0000256" key="5">
    <source>
        <dbReference type="ARBA" id="ARBA00022771"/>
    </source>
</evidence>
<dbReference type="PROSITE" id="PS50103">
    <property type="entry name" value="ZF_C3H1"/>
    <property type="match status" value="1"/>
</dbReference>
<dbReference type="InterPro" id="IPR036855">
    <property type="entry name" value="Znf_CCCH_sf"/>
</dbReference>
<gene>
    <name evidence="14" type="primary">ZMAT5</name>
</gene>
<keyword evidence="8" id="KW-0539">Nucleus</keyword>
<dbReference type="GO" id="GO:0005689">
    <property type="term" value="C:U12-type spliceosomal complex"/>
    <property type="evidence" value="ECO:0007669"/>
    <property type="project" value="TreeGrafter"/>
</dbReference>
<evidence type="ECO:0000256" key="11">
    <source>
        <dbReference type="PROSITE-ProRule" id="PRU00723"/>
    </source>
</evidence>
<dbReference type="GO" id="GO:0006397">
    <property type="term" value="P:mRNA processing"/>
    <property type="evidence" value="ECO:0007669"/>
    <property type="project" value="UniProtKB-KW"/>
</dbReference>
<sequence length="174" mass="20334">MGKRYYCDYCDRSFQDTLHNRKKHLNGVQHQRSKKAWLDVFRDAAAILQEERSKQPCRKFQQTGQCVFGPSCRYSHFSEKDMMALEQQIEDERWQKADPEHDKASPRPSLDEWLSRRENNRVALMVGSDLKAEEEKGAEISDVPPFLLSVPDLPPSLLPPQHRGWRGTIHNEWG</sequence>
<dbReference type="OMA" id="HNCRFSH"/>
<feature type="zinc finger region" description="C3H1-type" evidence="11">
    <location>
        <begin position="51"/>
        <end position="79"/>
    </location>
</feature>
<dbReference type="InterPro" id="IPR036236">
    <property type="entry name" value="Znf_C2H2_sf"/>
</dbReference>
<evidence type="ECO:0000313" key="15">
    <source>
        <dbReference type="Proteomes" id="UP001501920"/>
    </source>
</evidence>
<keyword evidence="7" id="KW-0508">mRNA splicing</keyword>
<dbReference type="GeneTree" id="ENSGT00390000009869"/>
<evidence type="ECO:0000256" key="8">
    <source>
        <dbReference type="ARBA" id="ARBA00023242"/>
    </source>
</evidence>
<organism evidence="14 15">
    <name type="scientific">Pygocentrus nattereri</name>
    <name type="common">Red-bellied piranha</name>
    <dbReference type="NCBI Taxonomy" id="42514"/>
    <lineage>
        <taxon>Eukaryota</taxon>
        <taxon>Metazoa</taxon>
        <taxon>Chordata</taxon>
        <taxon>Craniata</taxon>
        <taxon>Vertebrata</taxon>
        <taxon>Euteleostomi</taxon>
        <taxon>Actinopterygii</taxon>
        <taxon>Neopterygii</taxon>
        <taxon>Teleostei</taxon>
        <taxon>Ostariophysi</taxon>
        <taxon>Characiformes</taxon>
        <taxon>Characoidei</taxon>
        <taxon>Pygocentrus</taxon>
    </lineage>
</organism>
<keyword evidence="4" id="KW-0747">Spliceosome</keyword>
<dbReference type="Ensembl" id="ENSPNAT00000012027.2">
    <property type="protein sequence ID" value="ENSPNAP00000001514.1"/>
    <property type="gene ID" value="ENSPNAG00000008209.2"/>
</dbReference>
<dbReference type="CTD" id="55954"/>
<dbReference type="OrthoDB" id="2417221at2759"/>
<keyword evidence="15" id="KW-1185">Reference proteome</keyword>
<keyword evidence="5 11" id="KW-0863">Zinc-finger</keyword>
<reference evidence="14" key="3">
    <citation type="submission" date="2025-09" db="UniProtKB">
        <authorList>
            <consortium name="Ensembl"/>
        </authorList>
    </citation>
    <scope>IDENTIFICATION</scope>
</reference>
<dbReference type="FunFam" id="3.30.160.60:FF:000741">
    <property type="entry name" value="Zinc finger matrin-type protein 5"/>
    <property type="match status" value="1"/>
</dbReference>
<evidence type="ECO:0000256" key="12">
    <source>
        <dbReference type="SAM" id="MobiDB-lite"/>
    </source>
</evidence>
<dbReference type="Proteomes" id="UP001501920">
    <property type="component" value="Chromosome 23"/>
</dbReference>
<protein>
    <recommendedName>
        <fullName evidence="9">Zinc finger matrin-type protein 5</fullName>
    </recommendedName>
    <alternativeName>
        <fullName evidence="10">U11/U12 small nuclear ribonucleoprotein 20 kDa protein</fullName>
    </alternativeName>
</protein>
<dbReference type="AlphaFoldDB" id="A0A3B4BSQ5"/>
<name>A0A3B4BSQ5_PYGNA</name>